<comment type="caution">
    <text evidence="2">The sequence shown here is derived from an EMBL/GenBank/DDBJ whole genome shotgun (WGS) entry which is preliminary data.</text>
</comment>
<accession>A0A8X8XGH3</accession>
<proteinExistence type="inferred from homology"/>
<keyword evidence="1" id="KW-0964">Secreted</keyword>
<sequence>MLFFVVMGEAVTTNTYRTRLGEVVVIDNRLAEGPNLSSRAVGRCHGMYVAADVSNPAVFNLVFTEGEFNGSFRSSGATGVFRLARGYARMRTYSDDLETGISV</sequence>
<dbReference type="Proteomes" id="UP000298416">
    <property type="component" value="Unassembled WGS sequence"/>
</dbReference>
<evidence type="ECO:0000313" key="2">
    <source>
        <dbReference type="EMBL" id="KAG6411001.1"/>
    </source>
</evidence>
<dbReference type="EMBL" id="PNBA02000010">
    <property type="protein sequence ID" value="KAG6411001.1"/>
    <property type="molecule type" value="Genomic_DNA"/>
</dbReference>
<evidence type="ECO:0000313" key="3">
    <source>
        <dbReference type="Proteomes" id="UP000298416"/>
    </source>
</evidence>
<organism evidence="2">
    <name type="scientific">Salvia splendens</name>
    <name type="common">Scarlet sage</name>
    <dbReference type="NCBI Taxonomy" id="180675"/>
    <lineage>
        <taxon>Eukaryota</taxon>
        <taxon>Viridiplantae</taxon>
        <taxon>Streptophyta</taxon>
        <taxon>Embryophyta</taxon>
        <taxon>Tracheophyta</taxon>
        <taxon>Spermatophyta</taxon>
        <taxon>Magnoliopsida</taxon>
        <taxon>eudicotyledons</taxon>
        <taxon>Gunneridae</taxon>
        <taxon>Pentapetalae</taxon>
        <taxon>asterids</taxon>
        <taxon>lamiids</taxon>
        <taxon>Lamiales</taxon>
        <taxon>Lamiaceae</taxon>
        <taxon>Nepetoideae</taxon>
        <taxon>Mentheae</taxon>
        <taxon>Salviinae</taxon>
        <taxon>Salvia</taxon>
        <taxon>Salvia subgen. Calosphace</taxon>
        <taxon>core Calosphace</taxon>
    </lineage>
</organism>
<keyword evidence="3" id="KW-1185">Reference proteome</keyword>
<gene>
    <name evidence="2" type="ORF">SASPL_129074</name>
</gene>
<protein>
    <recommendedName>
        <fullName evidence="1">Dirigent protein</fullName>
    </recommendedName>
</protein>
<dbReference type="GO" id="GO:0048046">
    <property type="term" value="C:apoplast"/>
    <property type="evidence" value="ECO:0007669"/>
    <property type="project" value="UniProtKB-SubCell"/>
</dbReference>
<dbReference type="PANTHER" id="PTHR21495">
    <property type="entry name" value="NUCLEOPORIN-RELATED"/>
    <property type="match status" value="1"/>
</dbReference>
<comment type="similarity">
    <text evidence="1">Belongs to the plant dirigent protein family.</text>
</comment>
<comment type="function">
    <text evidence="1">Dirigent proteins impart stereoselectivity on the phenoxy radical-coupling reaction, yielding optically active lignans from two molecules of coniferyl alcohol in the biosynthesis of lignans, flavonolignans, and alkaloids and thus plays a central role in plant secondary metabolism.</text>
</comment>
<comment type="subcellular location">
    <subcellularLocation>
        <location evidence="1">Secreted</location>
        <location evidence="1">Extracellular space</location>
        <location evidence="1">Apoplast</location>
    </subcellularLocation>
</comment>
<dbReference type="Pfam" id="PF03018">
    <property type="entry name" value="Dirigent"/>
    <property type="match status" value="1"/>
</dbReference>
<reference evidence="2" key="1">
    <citation type="submission" date="2018-01" db="EMBL/GenBank/DDBJ databases">
        <authorList>
            <person name="Mao J.F."/>
        </authorList>
    </citation>
    <scope>NUCLEOTIDE SEQUENCE</scope>
    <source>
        <strain evidence="2">Huo1</strain>
        <tissue evidence="2">Leaf</tissue>
    </source>
</reference>
<comment type="subunit">
    <text evidence="1">Homodimer.</text>
</comment>
<dbReference type="InterPro" id="IPR004265">
    <property type="entry name" value="Dirigent"/>
</dbReference>
<keyword evidence="1" id="KW-0052">Apoplast</keyword>
<evidence type="ECO:0000256" key="1">
    <source>
        <dbReference type="RuleBase" id="RU363099"/>
    </source>
</evidence>
<dbReference type="AlphaFoldDB" id="A0A8X8XGH3"/>
<reference evidence="2" key="2">
    <citation type="submission" date="2020-08" db="EMBL/GenBank/DDBJ databases">
        <title>Plant Genome Project.</title>
        <authorList>
            <person name="Zhang R.-G."/>
        </authorList>
    </citation>
    <scope>NUCLEOTIDE SEQUENCE</scope>
    <source>
        <strain evidence="2">Huo1</strain>
        <tissue evidence="2">Leaf</tissue>
    </source>
</reference>
<name>A0A8X8XGH3_SALSN</name>